<name>A0A0H4IIX6_9CAUD</name>
<dbReference type="Proteomes" id="UP000222247">
    <property type="component" value="Segment"/>
</dbReference>
<evidence type="ECO:0000313" key="2">
    <source>
        <dbReference type="Proteomes" id="UP000222247"/>
    </source>
</evidence>
<proteinExistence type="predicted"/>
<organism evidence="1 2">
    <name type="scientific">Brucella phage 02_141</name>
    <dbReference type="NCBI Taxonomy" id="1667364"/>
    <lineage>
        <taxon>Viruses</taxon>
        <taxon>Duplodnaviria</taxon>
        <taxon>Heunggongvirae</taxon>
        <taxon>Uroviricota</taxon>
        <taxon>Caudoviricetes</taxon>
        <taxon>Perisivirus</taxon>
        <taxon>Perisivirus Tb</taxon>
    </lineage>
</organism>
<reference evidence="1 2" key="1">
    <citation type="journal article" date="2015" name="Virol. J.">
        <title>Whole genome sequence comparison of ten diagnostic brucellaphages propagated on two Brucella abortus hosts.</title>
        <authorList>
            <person name="Tevdoradze E."/>
            <person name="Farlow J."/>
            <person name="Kotorashvili A."/>
            <person name="Skhirtladze N."/>
            <person name="Antadze I."/>
            <person name="Gunia S."/>
            <person name="Balarjishvili N."/>
            <person name="Kvachadze L."/>
            <person name="Kutateladze M."/>
        </authorList>
    </citation>
    <scope>NUCLEOTIDE SEQUENCE [LARGE SCALE GENOMIC DNA]</scope>
</reference>
<protein>
    <submittedName>
        <fullName evidence="1">Uncharacterized protein</fullName>
    </submittedName>
</protein>
<evidence type="ECO:0000313" key="1">
    <source>
        <dbReference type="EMBL" id="AKO59091.1"/>
    </source>
</evidence>
<sequence length="64" mass="7391">MTTVPIIAKSLGHLMVDVEMDRKEPVNAWFAATGNELPYKMWMRLVNSPFDMMQAQEEVEKYNG</sequence>
<accession>A0A0H4IIX6</accession>
<dbReference type="EMBL" id="KJ133689">
    <property type="protein sequence ID" value="AKO59091.1"/>
    <property type="molecule type" value="Genomic_DNA"/>
</dbReference>
<gene>
    <name evidence="1" type="ORF">p02141_45</name>
</gene>